<evidence type="ECO:0008006" key="2">
    <source>
        <dbReference type="Google" id="ProtNLM"/>
    </source>
</evidence>
<dbReference type="OrthoDB" id="10048767at2759"/>
<sequence length="129" mass="15118">MPKKFWNKSKTIVFYGVELSFDSTESQLFSIIQKATRRMGFTKQYLIYKMALDAGHEVIRLPVAHCILNRIELAWAQVKGHIRANTSQFTLNEVECLAWDGFEVVTQEQWAGLVKHVRDKVEDHYWQND</sequence>
<dbReference type="EnsemblMetazoa" id="Aqu2.1.42401_001">
    <property type="protein sequence ID" value="Aqu2.1.42401_001"/>
    <property type="gene ID" value="Aqu2.1.42401"/>
</dbReference>
<accession>A0A1X7VPT8</accession>
<dbReference type="AlphaFoldDB" id="A0A1X7VPT8"/>
<dbReference type="GO" id="GO:0003676">
    <property type="term" value="F:nucleic acid binding"/>
    <property type="evidence" value="ECO:0007669"/>
    <property type="project" value="InterPro"/>
</dbReference>
<dbReference type="Gene3D" id="3.30.420.10">
    <property type="entry name" value="Ribonuclease H-like superfamily/Ribonuclease H"/>
    <property type="match status" value="1"/>
</dbReference>
<organism evidence="1">
    <name type="scientific">Amphimedon queenslandica</name>
    <name type="common">Sponge</name>
    <dbReference type="NCBI Taxonomy" id="400682"/>
    <lineage>
        <taxon>Eukaryota</taxon>
        <taxon>Metazoa</taxon>
        <taxon>Porifera</taxon>
        <taxon>Demospongiae</taxon>
        <taxon>Heteroscleromorpha</taxon>
        <taxon>Haplosclerida</taxon>
        <taxon>Niphatidae</taxon>
        <taxon>Amphimedon</taxon>
    </lineage>
</organism>
<name>A0A1X7VPT8_AMPQE</name>
<protein>
    <recommendedName>
        <fullName evidence="2">Tc1-like transposase DDE domain-containing protein</fullName>
    </recommendedName>
</protein>
<dbReference type="InterPro" id="IPR036397">
    <property type="entry name" value="RNaseH_sf"/>
</dbReference>
<reference evidence="1" key="1">
    <citation type="submission" date="2017-05" db="UniProtKB">
        <authorList>
            <consortium name="EnsemblMetazoa"/>
        </authorList>
    </citation>
    <scope>IDENTIFICATION</scope>
</reference>
<dbReference type="InParanoid" id="A0A1X7VPT8"/>
<proteinExistence type="predicted"/>
<evidence type="ECO:0000313" key="1">
    <source>
        <dbReference type="EnsemblMetazoa" id="Aqu2.1.42401_001"/>
    </source>
</evidence>